<protein>
    <recommendedName>
        <fullName evidence="6">Copper resistance protein CopC</fullName>
    </recommendedName>
</protein>
<feature type="transmembrane region" description="Helical" evidence="2">
    <location>
        <begin position="162"/>
        <end position="181"/>
    </location>
</feature>
<evidence type="ECO:0000256" key="2">
    <source>
        <dbReference type="SAM" id="Phobius"/>
    </source>
</evidence>
<reference evidence="4 5" key="1">
    <citation type="submission" date="2021-01" db="EMBL/GenBank/DDBJ databases">
        <title>Piscinibacter sp. Jin2 Genome sequencing and assembly.</title>
        <authorList>
            <person name="Kim I."/>
        </authorList>
    </citation>
    <scope>NUCLEOTIDE SEQUENCE [LARGE SCALE GENOMIC DNA]</scope>
    <source>
        <strain evidence="4 5">Jin2</strain>
    </source>
</reference>
<evidence type="ECO:0000256" key="1">
    <source>
        <dbReference type="SAM" id="MobiDB-lite"/>
    </source>
</evidence>
<evidence type="ECO:0000313" key="4">
    <source>
        <dbReference type="EMBL" id="MBL0720111.1"/>
    </source>
</evidence>
<keyword evidence="2" id="KW-0812">Transmembrane</keyword>
<dbReference type="EMBL" id="JAERRA010000001">
    <property type="protein sequence ID" value="MBL0720111.1"/>
    <property type="molecule type" value="Genomic_DNA"/>
</dbReference>
<evidence type="ECO:0000256" key="3">
    <source>
        <dbReference type="SAM" id="SignalP"/>
    </source>
</evidence>
<gene>
    <name evidence="4" type="ORF">JI742_09445</name>
</gene>
<organism evidence="4 5">
    <name type="scientific">Aquariibacter lacus</name>
    <dbReference type="NCBI Taxonomy" id="2801332"/>
    <lineage>
        <taxon>Bacteria</taxon>
        <taxon>Pseudomonadati</taxon>
        <taxon>Pseudomonadota</taxon>
        <taxon>Betaproteobacteria</taxon>
        <taxon>Burkholderiales</taxon>
        <taxon>Sphaerotilaceae</taxon>
        <taxon>Aquariibacter</taxon>
    </lineage>
</organism>
<keyword evidence="5" id="KW-1185">Reference proteome</keyword>
<feature type="compositionally biased region" description="Basic and acidic residues" evidence="1">
    <location>
        <begin position="139"/>
        <end position="150"/>
    </location>
</feature>
<accession>A0A9X0XEK8</accession>
<keyword evidence="2" id="KW-0472">Membrane</keyword>
<proteinExistence type="predicted"/>
<keyword evidence="3" id="KW-0732">Signal</keyword>
<comment type="caution">
    <text evidence="4">The sequence shown here is derived from an EMBL/GenBank/DDBJ whole genome shotgun (WGS) entry which is preliminary data.</text>
</comment>
<sequence length="193" mass="20202">MPFPWIKLLAAGPALLLAPAWAGPGHEHGETPLPALAAAGLPRQVAESELFELAAEREGRRLTLYIDDAATNAPLAQAELRLTLDEQPLAVERLGPGLYRAELPAAASGAEHALAVDVREDDRIDMLGLTLDLRPAPPDPDHDDHAHADHGPAGPATPASGLLLPGLAVLGGLAALAWGMVRTRRARKPGRAS</sequence>
<evidence type="ECO:0000313" key="5">
    <source>
        <dbReference type="Proteomes" id="UP000643207"/>
    </source>
</evidence>
<feature type="chain" id="PRO_5040988032" description="Copper resistance protein CopC" evidence="3">
    <location>
        <begin position="23"/>
        <end position="193"/>
    </location>
</feature>
<keyword evidence="2" id="KW-1133">Transmembrane helix</keyword>
<dbReference type="AlphaFoldDB" id="A0A9X0XEK8"/>
<feature type="region of interest" description="Disordered" evidence="1">
    <location>
        <begin position="132"/>
        <end position="159"/>
    </location>
</feature>
<name>A0A9X0XEK8_9BURK</name>
<dbReference type="Proteomes" id="UP000643207">
    <property type="component" value="Unassembled WGS sequence"/>
</dbReference>
<feature type="signal peptide" evidence="3">
    <location>
        <begin position="1"/>
        <end position="22"/>
    </location>
</feature>
<evidence type="ECO:0008006" key="6">
    <source>
        <dbReference type="Google" id="ProtNLM"/>
    </source>
</evidence>
<dbReference type="RefSeq" id="WP_201825904.1">
    <property type="nucleotide sequence ID" value="NZ_JAERRA010000001.1"/>
</dbReference>